<dbReference type="Pfam" id="PF04234">
    <property type="entry name" value="CopC"/>
    <property type="match status" value="1"/>
</dbReference>
<accession>A0ABW2AWB7</accession>
<dbReference type="SUPFAM" id="SSF81296">
    <property type="entry name" value="E set domains"/>
    <property type="match status" value="1"/>
</dbReference>
<evidence type="ECO:0000256" key="3">
    <source>
        <dbReference type="ARBA" id="ARBA00022729"/>
    </source>
</evidence>
<feature type="compositionally biased region" description="Polar residues" evidence="5">
    <location>
        <begin position="152"/>
        <end position="161"/>
    </location>
</feature>
<keyword evidence="3" id="KW-0732">Signal</keyword>
<evidence type="ECO:0000259" key="7">
    <source>
        <dbReference type="Pfam" id="PF04234"/>
    </source>
</evidence>
<evidence type="ECO:0000313" key="8">
    <source>
        <dbReference type="EMBL" id="MFC6715359.1"/>
    </source>
</evidence>
<dbReference type="PANTHER" id="PTHR34820:SF4">
    <property type="entry name" value="INNER MEMBRANE PROTEIN YEBZ"/>
    <property type="match status" value="1"/>
</dbReference>
<organism evidence="8 9">
    <name type="scientific">Branchiibius cervicis</name>
    <dbReference type="NCBI Taxonomy" id="908252"/>
    <lineage>
        <taxon>Bacteria</taxon>
        <taxon>Bacillati</taxon>
        <taxon>Actinomycetota</taxon>
        <taxon>Actinomycetes</taxon>
        <taxon>Micrococcales</taxon>
        <taxon>Dermacoccaceae</taxon>
        <taxon>Branchiibius</taxon>
    </lineage>
</organism>
<comment type="subcellular location">
    <subcellularLocation>
        <location evidence="1">Cell envelope</location>
    </subcellularLocation>
</comment>
<comment type="caution">
    <text evidence="8">The sequence shown here is derived from an EMBL/GenBank/DDBJ whole genome shotgun (WGS) entry which is preliminary data.</text>
</comment>
<reference evidence="9" key="1">
    <citation type="journal article" date="2019" name="Int. J. Syst. Evol. Microbiol.">
        <title>The Global Catalogue of Microorganisms (GCM) 10K type strain sequencing project: providing services to taxonomists for standard genome sequencing and annotation.</title>
        <authorList>
            <consortium name="The Broad Institute Genomics Platform"/>
            <consortium name="The Broad Institute Genome Sequencing Center for Infectious Disease"/>
            <person name="Wu L."/>
            <person name="Ma J."/>
        </authorList>
    </citation>
    <scope>NUCLEOTIDE SEQUENCE [LARGE SCALE GENOMIC DNA]</scope>
    <source>
        <strain evidence="9">NBRC 106593</strain>
    </source>
</reference>
<feature type="compositionally biased region" description="Low complexity" evidence="5">
    <location>
        <begin position="119"/>
        <end position="140"/>
    </location>
</feature>
<feature type="domain" description="CopC" evidence="7">
    <location>
        <begin position="33"/>
        <end position="122"/>
    </location>
</feature>
<gene>
    <name evidence="8" type="ORF">ACFQBT_16685</name>
</gene>
<protein>
    <submittedName>
        <fullName evidence="8">Copper resistance protein CopC</fullName>
    </submittedName>
</protein>
<dbReference type="InterPro" id="IPR007348">
    <property type="entry name" value="CopC_dom"/>
</dbReference>
<dbReference type="Proteomes" id="UP001596356">
    <property type="component" value="Unassembled WGS sequence"/>
</dbReference>
<sequence length="199" mass="20244">MLRTAATRSLLALIALLVLPVTLLFGAPAASAHDRLVSSSPADGSTVSFPKQITLTFNESVASVGAVIVVKSGDQEWQNGVPTVDGRTVTQQVRTGPAGSYTVAWRVTSADGHPISGQFSFTGTTPTTSTSTSAATSSGTVAGLPGAATSPGLPTQQKPTDSTNNAPFLIVLGALGVLIVIGLLLAIGRRHLKDDEPAL</sequence>
<keyword evidence="6" id="KW-1133">Transmembrane helix</keyword>
<keyword evidence="2" id="KW-0479">Metal-binding</keyword>
<dbReference type="InterPro" id="IPR032694">
    <property type="entry name" value="CopC/D"/>
</dbReference>
<evidence type="ECO:0000256" key="6">
    <source>
        <dbReference type="SAM" id="Phobius"/>
    </source>
</evidence>
<evidence type="ECO:0000256" key="1">
    <source>
        <dbReference type="ARBA" id="ARBA00004196"/>
    </source>
</evidence>
<keyword evidence="9" id="KW-1185">Reference proteome</keyword>
<name>A0ABW2AWB7_9MICO</name>
<keyword evidence="6" id="KW-0812">Transmembrane</keyword>
<keyword evidence="6" id="KW-0472">Membrane</keyword>
<evidence type="ECO:0000256" key="4">
    <source>
        <dbReference type="ARBA" id="ARBA00023008"/>
    </source>
</evidence>
<keyword evidence="4" id="KW-0186">Copper</keyword>
<dbReference type="InterPro" id="IPR014756">
    <property type="entry name" value="Ig_E-set"/>
</dbReference>
<dbReference type="EMBL" id="JBHSWJ010000002">
    <property type="protein sequence ID" value="MFC6715359.1"/>
    <property type="molecule type" value="Genomic_DNA"/>
</dbReference>
<dbReference type="RefSeq" id="WP_377824414.1">
    <property type="nucleotide sequence ID" value="NZ_JBHSWJ010000002.1"/>
</dbReference>
<feature type="region of interest" description="Disordered" evidence="5">
    <location>
        <begin position="119"/>
        <end position="161"/>
    </location>
</feature>
<proteinExistence type="predicted"/>
<evidence type="ECO:0000256" key="2">
    <source>
        <dbReference type="ARBA" id="ARBA00022723"/>
    </source>
</evidence>
<dbReference type="PANTHER" id="PTHR34820">
    <property type="entry name" value="INNER MEMBRANE PROTEIN YEBZ"/>
    <property type="match status" value="1"/>
</dbReference>
<dbReference type="Gene3D" id="2.60.40.1220">
    <property type="match status" value="1"/>
</dbReference>
<evidence type="ECO:0000313" key="9">
    <source>
        <dbReference type="Proteomes" id="UP001596356"/>
    </source>
</evidence>
<evidence type="ECO:0000256" key="5">
    <source>
        <dbReference type="SAM" id="MobiDB-lite"/>
    </source>
</evidence>
<dbReference type="InterPro" id="IPR014755">
    <property type="entry name" value="Cu-Rt/internalin_Ig-like"/>
</dbReference>
<feature type="transmembrane region" description="Helical" evidence="6">
    <location>
        <begin position="166"/>
        <end position="187"/>
    </location>
</feature>